<dbReference type="Proteomes" id="UP000837857">
    <property type="component" value="Chromosome 1"/>
</dbReference>
<sequence length="111" mass="12374">MSHDHPPVAPAKHQGRHHCHRCHGQLPAPRSPRTATRAAALAQPTVVWTGTHLCRWQEIKKGEWARTIGDDTEPGAAWNPIHPFRRQKPKGGGGGGGRALKRRRKDRSPQR</sequence>
<dbReference type="EMBL" id="OW152813">
    <property type="protein sequence ID" value="CAH2034467.1"/>
    <property type="molecule type" value="Genomic_DNA"/>
</dbReference>
<protein>
    <submittedName>
        <fullName evidence="2">Uncharacterized protein</fullName>
    </submittedName>
</protein>
<evidence type="ECO:0000313" key="2">
    <source>
        <dbReference type="EMBL" id="CAH2034467.1"/>
    </source>
</evidence>
<feature type="compositionally biased region" description="Basic residues" evidence="1">
    <location>
        <begin position="13"/>
        <end position="23"/>
    </location>
</feature>
<accession>A0ABN8HJK4</accession>
<feature type="region of interest" description="Disordered" evidence="1">
    <location>
        <begin position="1"/>
        <end position="37"/>
    </location>
</feature>
<feature type="region of interest" description="Disordered" evidence="1">
    <location>
        <begin position="67"/>
        <end position="111"/>
    </location>
</feature>
<name>A0ABN8HJK4_9NEOP</name>
<feature type="compositionally biased region" description="Low complexity" evidence="1">
    <location>
        <begin position="24"/>
        <end position="37"/>
    </location>
</feature>
<feature type="non-terminal residue" evidence="2">
    <location>
        <position position="1"/>
    </location>
</feature>
<gene>
    <name evidence="2" type="ORF">IPOD504_LOCUS144</name>
</gene>
<reference evidence="2" key="1">
    <citation type="submission" date="2022-03" db="EMBL/GenBank/DDBJ databases">
        <authorList>
            <person name="Martin H S."/>
        </authorList>
    </citation>
    <scope>NUCLEOTIDE SEQUENCE</scope>
</reference>
<proteinExistence type="predicted"/>
<organism evidence="2 3">
    <name type="scientific">Iphiclides podalirius</name>
    <name type="common">scarce swallowtail</name>
    <dbReference type="NCBI Taxonomy" id="110791"/>
    <lineage>
        <taxon>Eukaryota</taxon>
        <taxon>Metazoa</taxon>
        <taxon>Ecdysozoa</taxon>
        <taxon>Arthropoda</taxon>
        <taxon>Hexapoda</taxon>
        <taxon>Insecta</taxon>
        <taxon>Pterygota</taxon>
        <taxon>Neoptera</taxon>
        <taxon>Endopterygota</taxon>
        <taxon>Lepidoptera</taxon>
        <taxon>Glossata</taxon>
        <taxon>Ditrysia</taxon>
        <taxon>Papilionoidea</taxon>
        <taxon>Papilionidae</taxon>
        <taxon>Papilioninae</taxon>
        <taxon>Iphiclides</taxon>
    </lineage>
</organism>
<keyword evidence="3" id="KW-1185">Reference proteome</keyword>
<feature type="compositionally biased region" description="Basic residues" evidence="1">
    <location>
        <begin position="99"/>
        <end position="111"/>
    </location>
</feature>
<evidence type="ECO:0000313" key="3">
    <source>
        <dbReference type="Proteomes" id="UP000837857"/>
    </source>
</evidence>
<evidence type="ECO:0000256" key="1">
    <source>
        <dbReference type="SAM" id="MobiDB-lite"/>
    </source>
</evidence>